<evidence type="ECO:0000256" key="1">
    <source>
        <dbReference type="ARBA" id="ARBA00022679"/>
    </source>
</evidence>
<accession>A0A8J7V0E8</accession>
<dbReference type="GO" id="GO:0016747">
    <property type="term" value="F:acyltransferase activity, transferring groups other than amino-acyl groups"/>
    <property type="evidence" value="ECO:0007669"/>
    <property type="project" value="InterPro"/>
</dbReference>
<dbReference type="InterPro" id="IPR000182">
    <property type="entry name" value="GNAT_dom"/>
</dbReference>
<evidence type="ECO:0000313" key="4">
    <source>
        <dbReference type="EMBL" id="MBP5856726.1"/>
    </source>
</evidence>
<dbReference type="EMBL" id="JAGMWN010000003">
    <property type="protein sequence ID" value="MBP5856726.1"/>
    <property type="molecule type" value="Genomic_DNA"/>
</dbReference>
<dbReference type="RefSeq" id="WP_210681320.1">
    <property type="nucleotide sequence ID" value="NZ_JAGMWN010000003.1"/>
</dbReference>
<dbReference type="Gene3D" id="3.40.630.30">
    <property type="match status" value="1"/>
</dbReference>
<keyword evidence="5" id="KW-1185">Reference proteome</keyword>
<evidence type="ECO:0000256" key="2">
    <source>
        <dbReference type="ARBA" id="ARBA00023315"/>
    </source>
</evidence>
<dbReference type="SUPFAM" id="SSF55729">
    <property type="entry name" value="Acyl-CoA N-acyltransferases (Nat)"/>
    <property type="match status" value="1"/>
</dbReference>
<dbReference type="Pfam" id="PF00583">
    <property type="entry name" value="Acetyltransf_1"/>
    <property type="match status" value="1"/>
</dbReference>
<evidence type="ECO:0000313" key="5">
    <source>
        <dbReference type="Proteomes" id="UP000672602"/>
    </source>
</evidence>
<sequence length="150" mass="16374">MTIRDARAEDLDAIVRLLAEDSLGAVPEEPGADSYRRAFAAIEESPDNRLLVAEHDGAVVGTFQLTFIPNLSLHGGPRAQIEAVRVASALRGRGIGEAMMRWAIERAGEAGCVLVQLTSNARRADARRFYERVGFVASHVGFKYVPPQDR</sequence>
<dbReference type="Proteomes" id="UP000672602">
    <property type="component" value="Unassembled WGS sequence"/>
</dbReference>
<reference evidence="4" key="1">
    <citation type="submission" date="2021-04" db="EMBL/GenBank/DDBJ databases">
        <authorList>
            <person name="Zhang D.-C."/>
        </authorList>
    </citation>
    <scope>NUCLEOTIDE SEQUENCE</scope>
    <source>
        <strain evidence="4">CGMCC 1.15697</strain>
    </source>
</reference>
<dbReference type="PANTHER" id="PTHR43877">
    <property type="entry name" value="AMINOALKYLPHOSPHONATE N-ACETYLTRANSFERASE-RELATED-RELATED"/>
    <property type="match status" value="1"/>
</dbReference>
<dbReference type="InterPro" id="IPR016181">
    <property type="entry name" value="Acyl_CoA_acyltransferase"/>
</dbReference>
<dbReference type="InterPro" id="IPR050832">
    <property type="entry name" value="Bact_Acetyltransf"/>
</dbReference>
<comment type="caution">
    <text evidence="4">The sequence shown here is derived from an EMBL/GenBank/DDBJ whole genome shotgun (WGS) entry which is preliminary data.</text>
</comment>
<evidence type="ECO:0000259" key="3">
    <source>
        <dbReference type="PROSITE" id="PS51186"/>
    </source>
</evidence>
<dbReference type="AlphaFoldDB" id="A0A8J7V0E8"/>
<gene>
    <name evidence="4" type="ORF">KAJ83_06880</name>
</gene>
<organism evidence="4 5">
    <name type="scientific">Marivibrio halodurans</name>
    <dbReference type="NCBI Taxonomy" id="2039722"/>
    <lineage>
        <taxon>Bacteria</taxon>
        <taxon>Pseudomonadati</taxon>
        <taxon>Pseudomonadota</taxon>
        <taxon>Alphaproteobacteria</taxon>
        <taxon>Rhodospirillales</taxon>
        <taxon>Rhodospirillaceae</taxon>
        <taxon>Marivibrio</taxon>
    </lineage>
</organism>
<keyword evidence="1" id="KW-0808">Transferase</keyword>
<dbReference type="CDD" id="cd04301">
    <property type="entry name" value="NAT_SF"/>
    <property type="match status" value="1"/>
</dbReference>
<protein>
    <submittedName>
        <fullName evidence="4">GNAT family N-acetyltransferase</fullName>
    </submittedName>
</protein>
<proteinExistence type="predicted"/>
<feature type="domain" description="N-acetyltransferase" evidence="3">
    <location>
        <begin position="1"/>
        <end position="150"/>
    </location>
</feature>
<dbReference type="PANTHER" id="PTHR43877:SF2">
    <property type="entry name" value="AMINOALKYLPHOSPHONATE N-ACETYLTRANSFERASE-RELATED"/>
    <property type="match status" value="1"/>
</dbReference>
<name>A0A8J7V0E8_9PROT</name>
<dbReference type="PROSITE" id="PS51186">
    <property type="entry name" value="GNAT"/>
    <property type="match status" value="1"/>
</dbReference>
<keyword evidence="2" id="KW-0012">Acyltransferase</keyword>